<evidence type="ECO:0000256" key="4">
    <source>
        <dbReference type="ARBA" id="ARBA00022833"/>
    </source>
</evidence>
<name>A0A4W3GU42_CALMI</name>
<feature type="compositionally biased region" description="Low complexity" evidence="5">
    <location>
        <begin position="308"/>
        <end position="326"/>
    </location>
</feature>
<keyword evidence="8" id="KW-1185">Reference proteome</keyword>
<dbReference type="GO" id="GO:0046872">
    <property type="term" value="F:metal ion binding"/>
    <property type="evidence" value="ECO:0007669"/>
    <property type="project" value="UniProtKB-KW"/>
</dbReference>
<reference evidence="8" key="3">
    <citation type="journal article" date="2014" name="Nature">
        <title>Elephant shark genome provides unique insights into gnathostome evolution.</title>
        <authorList>
            <consortium name="International Elephant Shark Genome Sequencing Consortium"/>
            <person name="Venkatesh B."/>
            <person name="Lee A.P."/>
            <person name="Ravi V."/>
            <person name="Maurya A.K."/>
            <person name="Lian M.M."/>
            <person name="Swann J.B."/>
            <person name="Ohta Y."/>
            <person name="Flajnik M.F."/>
            <person name="Sutoh Y."/>
            <person name="Kasahara M."/>
            <person name="Hoon S."/>
            <person name="Gangu V."/>
            <person name="Roy S.W."/>
            <person name="Irimia M."/>
            <person name="Korzh V."/>
            <person name="Kondrychyn I."/>
            <person name="Lim Z.W."/>
            <person name="Tay B.H."/>
            <person name="Tohari S."/>
            <person name="Kong K.W."/>
            <person name="Ho S."/>
            <person name="Lorente-Galdos B."/>
            <person name="Quilez J."/>
            <person name="Marques-Bonet T."/>
            <person name="Raney B.J."/>
            <person name="Ingham P.W."/>
            <person name="Tay A."/>
            <person name="Hillier L.W."/>
            <person name="Minx P."/>
            <person name="Boehm T."/>
            <person name="Wilson R.K."/>
            <person name="Brenner S."/>
            <person name="Warren W.C."/>
        </authorList>
    </citation>
    <scope>NUCLEOTIDE SEQUENCE [LARGE SCALE GENOMIC DNA]</scope>
</reference>
<dbReference type="InterPro" id="IPR013087">
    <property type="entry name" value="Znf_C2H2_type"/>
</dbReference>
<dbReference type="STRING" id="7868.ENSCMIP00000001499"/>
<feature type="domain" description="C2H2-type" evidence="6">
    <location>
        <begin position="266"/>
        <end position="287"/>
    </location>
</feature>
<evidence type="ECO:0000256" key="3">
    <source>
        <dbReference type="ARBA" id="ARBA00022737"/>
    </source>
</evidence>
<dbReference type="Proteomes" id="UP000314986">
    <property type="component" value="Unassembled WGS sequence"/>
</dbReference>
<evidence type="ECO:0000256" key="2">
    <source>
        <dbReference type="ARBA" id="ARBA00022723"/>
    </source>
</evidence>
<feature type="region of interest" description="Disordered" evidence="5">
    <location>
        <begin position="303"/>
        <end position="334"/>
    </location>
</feature>
<evidence type="ECO:0000259" key="6">
    <source>
        <dbReference type="PROSITE" id="PS00028"/>
    </source>
</evidence>
<dbReference type="AlphaFoldDB" id="A0A4W3GU42"/>
<reference evidence="8" key="1">
    <citation type="journal article" date="2006" name="Science">
        <title>Ancient noncoding elements conserved in the human genome.</title>
        <authorList>
            <person name="Venkatesh B."/>
            <person name="Kirkness E.F."/>
            <person name="Loh Y.H."/>
            <person name="Halpern A.L."/>
            <person name="Lee A.P."/>
            <person name="Johnson J."/>
            <person name="Dandona N."/>
            <person name="Viswanathan L.D."/>
            <person name="Tay A."/>
            <person name="Venter J.C."/>
            <person name="Strausberg R.L."/>
            <person name="Brenner S."/>
        </authorList>
    </citation>
    <scope>NUCLEOTIDE SEQUENCE [LARGE SCALE GENOMIC DNA]</scope>
</reference>
<keyword evidence="2" id="KW-0479">Metal-binding</keyword>
<dbReference type="PANTHER" id="PTHR45891:SF3">
    <property type="entry name" value="ZINC FINGER PROTEIN 2"/>
    <property type="match status" value="1"/>
</dbReference>
<evidence type="ECO:0000313" key="8">
    <source>
        <dbReference type="Proteomes" id="UP000314986"/>
    </source>
</evidence>
<feature type="region of interest" description="Disordered" evidence="5">
    <location>
        <begin position="1"/>
        <end position="255"/>
    </location>
</feature>
<reference evidence="7" key="5">
    <citation type="submission" date="2025-09" db="UniProtKB">
        <authorList>
            <consortium name="Ensembl"/>
        </authorList>
    </citation>
    <scope>IDENTIFICATION</scope>
</reference>
<dbReference type="InParanoid" id="A0A4W3GU42"/>
<evidence type="ECO:0000256" key="1">
    <source>
        <dbReference type="ARBA" id="ARBA00004123"/>
    </source>
</evidence>
<dbReference type="GO" id="GO:0000978">
    <property type="term" value="F:RNA polymerase II cis-regulatory region sequence-specific DNA binding"/>
    <property type="evidence" value="ECO:0007669"/>
    <property type="project" value="TreeGrafter"/>
</dbReference>
<dbReference type="PANTHER" id="PTHR45891">
    <property type="entry name" value="ZINC FINGER HOMEOBOX PROTEIN"/>
    <property type="match status" value="1"/>
</dbReference>
<organism evidence="7 8">
    <name type="scientific">Callorhinchus milii</name>
    <name type="common">Ghost shark</name>
    <dbReference type="NCBI Taxonomy" id="7868"/>
    <lineage>
        <taxon>Eukaryota</taxon>
        <taxon>Metazoa</taxon>
        <taxon>Chordata</taxon>
        <taxon>Craniata</taxon>
        <taxon>Vertebrata</taxon>
        <taxon>Chondrichthyes</taxon>
        <taxon>Holocephali</taxon>
        <taxon>Chimaeriformes</taxon>
        <taxon>Callorhinchidae</taxon>
        <taxon>Callorhinchus</taxon>
    </lineage>
</organism>
<dbReference type="GO" id="GO:0005634">
    <property type="term" value="C:nucleus"/>
    <property type="evidence" value="ECO:0007669"/>
    <property type="project" value="UniProtKB-SubCell"/>
</dbReference>
<evidence type="ECO:0000256" key="5">
    <source>
        <dbReference type="SAM" id="MobiDB-lite"/>
    </source>
</evidence>
<dbReference type="GO" id="GO:0000981">
    <property type="term" value="F:DNA-binding transcription factor activity, RNA polymerase II-specific"/>
    <property type="evidence" value="ECO:0007669"/>
    <property type="project" value="TreeGrafter"/>
</dbReference>
<dbReference type="Ensembl" id="ENSCMIT00000001563.1">
    <property type="protein sequence ID" value="ENSCMIP00000001499.1"/>
    <property type="gene ID" value="ENSCMIG00000000960.1"/>
</dbReference>
<dbReference type="InterPro" id="IPR051968">
    <property type="entry name" value="ZnFinger_Homeobox_TR"/>
</dbReference>
<protein>
    <recommendedName>
        <fullName evidence="6">C2H2-type domain-containing protein</fullName>
    </recommendedName>
</protein>
<proteinExistence type="predicted"/>
<evidence type="ECO:0000313" key="7">
    <source>
        <dbReference type="Ensembl" id="ENSCMIP00000001499.1"/>
    </source>
</evidence>
<keyword evidence="3" id="KW-0677">Repeat</keyword>
<dbReference type="PROSITE" id="PS00028">
    <property type="entry name" value="ZINC_FINGER_C2H2_1"/>
    <property type="match status" value="1"/>
</dbReference>
<sequence>MLGVNGEGTGSLETKAAPGEEGISSEPNFPPGFLGLQQEFGPEGLRRAGMSSEEIEDVLGDGGEAMGTLKPNLGPGFFGLQQKGLSEGGKSSDTDQRMGGGLGDPLGVHGEQMGSSEPKSTPGGEETSTEPNLPPGLSGLHPKRGMEGPKRAGTSSEATPGEGGEETGRRDASPGPNPPPGFSGLARKSLRRGGRPLGADTSAVSGERRGPSLEPGPAQLGGEETSPEANLPAGFSGPGPQWPTTGPDGPRTLSAASHNWSKTLKCPKCNWHYKYQQTLDAHLREKHPAGGQAACGYCERALPHPGWPGARATPAATSPSAAGPATTRPPPRAT</sequence>
<reference evidence="7" key="4">
    <citation type="submission" date="2025-08" db="UniProtKB">
        <authorList>
            <consortium name="Ensembl"/>
        </authorList>
    </citation>
    <scope>IDENTIFICATION</scope>
</reference>
<reference evidence="8" key="2">
    <citation type="journal article" date="2007" name="PLoS Biol.">
        <title>Survey sequencing and comparative analysis of the elephant shark (Callorhinchus milii) genome.</title>
        <authorList>
            <person name="Venkatesh B."/>
            <person name="Kirkness E.F."/>
            <person name="Loh Y.H."/>
            <person name="Halpern A.L."/>
            <person name="Lee A.P."/>
            <person name="Johnson J."/>
            <person name="Dandona N."/>
            <person name="Viswanathan L.D."/>
            <person name="Tay A."/>
            <person name="Venter J.C."/>
            <person name="Strausberg R.L."/>
            <person name="Brenner S."/>
        </authorList>
    </citation>
    <scope>NUCLEOTIDE SEQUENCE [LARGE SCALE GENOMIC DNA]</scope>
</reference>
<accession>A0A4W3GU42</accession>
<keyword evidence="4" id="KW-0862">Zinc</keyword>
<comment type="subcellular location">
    <subcellularLocation>
        <location evidence="1">Nucleus</location>
    </subcellularLocation>
</comment>